<dbReference type="GO" id="GO:0006302">
    <property type="term" value="P:double-strand break repair"/>
    <property type="evidence" value="ECO:0007669"/>
    <property type="project" value="InterPro"/>
</dbReference>
<accession>A0A2A2ENB0</accession>
<evidence type="ECO:0000313" key="4">
    <source>
        <dbReference type="Proteomes" id="UP000217771"/>
    </source>
</evidence>
<keyword evidence="4" id="KW-1185">Reference proteome</keyword>
<dbReference type="PANTHER" id="PTHR32182:SF0">
    <property type="entry name" value="DNA REPLICATION AND REPAIR PROTEIN RECF"/>
    <property type="match status" value="1"/>
</dbReference>
<comment type="caution">
    <text evidence="3">The sequence shown here is derived from an EMBL/GenBank/DDBJ whole genome shotgun (WGS) entry which is preliminary data.</text>
</comment>
<feature type="domain" description="Protein CR006 P-loop" evidence="1">
    <location>
        <begin position="385"/>
        <end position="700"/>
    </location>
</feature>
<sequence length="861" mass="97794">MLPIEKIVGWIKDKPAWWQHSVKLSLSEGALSNKHLDEIYNLALVEHKIISDEEISKLFEGPIDTTGLSDEINEVTLDKIDSVANVGALAGDQTLSFLKNGMTVVYGDNGAGKSSYARIIKHACLSRGGVPEILGNVFEKSDQPSSANISINVDGDVESNEWNLRFKSNSNLKSIRVFDSQAAEHFVTKEDELGYKPSGLHVLEDLAEAVDYVSRRVTEETMPGNGFVSLPSFQDTKTGRFVSHMSRNTVLSEVELYSATDEEIERIELLTKEIDSYRSKSPEQIRKELSNQLRQLTPLKEFVAKSISVVSVKVFSDLKENEQDCLQKKEIADDLKEKTFSGLPVRDIGGDEWRLMWDSAERYIISLDQGGSFPLQENELCPLCLQEIGKFSSEKMAGFVEFLASDAVKIASASKNHLDSKKKNIRDYRFDLTPYAAAITLADEIFDDFRIKILKLFEDLESRKGLFCGEILPEKVTPEETEILEKINKLVSNIEASLASISEDDDSDKIIKRKESDLQELVDKKLFRDNITSIISNIERYKLVAKYENLQEQCKSRPITDKNSEICKQEVVVPLVKAFNSELDKFGFSRFKVSPRTRGKSGAQLMKLEILDGREPLVSKVASEGEQRCISIACFLAEMKADRRKSAVIFDDPVNSLSHQWSHRVAKRLVEESKDRQVVVLTHDIVFYKLLLEEIERVDGPSLNEICLERSRKRAGIVRSTPPWDALTTSKRVKQLQEKVRELRKIGEDGTEREFREASYAFYGYLREAWERLVEEKLLNQVVTRFGRAVQTNRLRRLIDDISQSDFDRVEQGMSRCSTYFRGHDSAPAVGDPFPTIQEIEDDLACLSDFNEELQNKRKRS</sequence>
<dbReference type="AlphaFoldDB" id="A0A2A2ENB0"/>
<dbReference type="Proteomes" id="UP000217771">
    <property type="component" value="Unassembled WGS sequence"/>
</dbReference>
<organism evidence="3 4">
    <name type="scientific">Halomonas salipaludis</name>
    <dbReference type="NCBI Taxonomy" id="2032625"/>
    <lineage>
        <taxon>Bacteria</taxon>
        <taxon>Pseudomonadati</taxon>
        <taxon>Pseudomonadota</taxon>
        <taxon>Gammaproteobacteria</taxon>
        <taxon>Oceanospirillales</taxon>
        <taxon>Halomonadaceae</taxon>
        <taxon>Halomonas</taxon>
    </lineage>
</organism>
<feature type="domain" description="Rad50/SbcC-type AAA" evidence="2">
    <location>
        <begin position="85"/>
        <end position="332"/>
    </location>
</feature>
<dbReference type="Gene3D" id="3.40.50.300">
    <property type="entry name" value="P-loop containing nucleotide triphosphate hydrolases"/>
    <property type="match status" value="2"/>
</dbReference>
<name>A0A2A2ENB0_9GAMM</name>
<dbReference type="PANTHER" id="PTHR32182">
    <property type="entry name" value="DNA REPLICATION AND REPAIR PROTEIN RECF"/>
    <property type="match status" value="1"/>
</dbReference>
<dbReference type="RefSeq" id="WP_095623361.1">
    <property type="nucleotide sequence ID" value="NZ_NSKB01000014.1"/>
</dbReference>
<dbReference type="OrthoDB" id="9789562at2"/>
<dbReference type="InterPro" id="IPR038729">
    <property type="entry name" value="Rad50/SbcC_AAA"/>
</dbReference>
<dbReference type="InterPro" id="IPR027417">
    <property type="entry name" value="P-loop_NTPase"/>
</dbReference>
<reference evidence="3 4" key="1">
    <citation type="submission" date="2017-08" db="EMBL/GenBank/DDBJ databases">
        <title>Halomonas alkalisoli sp. nov., isolated from saline alkaline soil.</title>
        <authorList>
            <person name="Wang D."/>
            <person name="Zhang G."/>
        </authorList>
    </citation>
    <scope>NUCLEOTIDE SEQUENCE [LARGE SCALE GENOMIC DNA]</scope>
    <source>
        <strain evidence="3 4">WRN001</strain>
    </source>
</reference>
<evidence type="ECO:0000313" key="3">
    <source>
        <dbReference type="EMBL" id="PAU74138.1"/>
    </source>
</evidence>
<dbReference type="Pfam" id="PF13166">
    <property type="entry name" value="AAA_13"/>
    <property type="match status" value="1"/>
</dbReference>
<protein>
    <submittedName>
        <fullName evidence="3">ATPase</fullName>
    </submittedName>
</protein>
<evidence type="ECO:0000259" key="1">
    <source>
        <dbReference type="Pfam" id="PF13166"/>
    </source>
</evidence>
<proteinExistence type="predicted"/>
<dbReference type="SUPFAM" id="SSF52540">
    <property type="entry name" value="P-loop containing nucleoside triphosphate hydrolases"/>
    <property type="match status" value="1"/>
</dbReference>
<dbReference type="GO" id="GO:0016887">
    <property type="term" value="F:ATP hydrolysis activity"/>
    <property type="evidence" value="ECO:0007669"/>
    <property type="project" value="InterPro"/>
</dbReference>
<dbReference type="EMBL" id="NSKB01000014">
    <property type="protein sequence ID" value="PAU74138.1"/>
    <property type="molecule type" value="Genomic_DNA"/>
</dbReference>
<dbReference type="Pfam" id="PF13476">
    <property type="entry name" value="AAA_23"/>
    <property type="match status" value="1"/>
</dbReference>
<gene>
    <name evidence="3" type="ORF">CK498_23920</name>
</gene>
<dbReference type="InterPro" id="IPR026866">
    <property type="entry name" value="CR006_AAA"/>
</dbReference>
<dbReference type="GO" id="GO:0000731">
    <property type="term" value="P:DNA synthesis involved in DNA repair"/>
    <property type="evidence" value="ECO:0007669"/>
    <property type="project" value="TreeGrafter"/>
</dbReference>
<evidence type="ECO:0000259" key="2">
    <source>
        <dbReference type="Pfam" id="PF13476"/>
    </source>
</evidence>